<sequence>METYYGFVTTSEDALALFEACRLGYKQRVPRRLSDGERSAIRSGSVFVWEEGESGMKRWTDGRSWSPSRVQGCFLTYHEWEGRRRAQRHPSAYHMQNGAYGLALGVHGLQQGHHHHPQAVPMGIARYGHFIGGPTKAGATQVQYGMPKENGMLKKALSIRTTNGKKLHIIAYYSKEDHVKRRLLTPTTDPNFPRLDVPPNLYPDMSPETMYGAGHATGCYQSMDNDSDYATPDGTDGPPAAPLPALAPRRSHNLSIRYHTPSLPSSSSPSSSSAVDDISAAFNKARVQSLVLGSDVPPLSALSATSCPAPELRADTQRQLPMSAPSASCGVSRPSSNSFSSYCGPVSAVTPSSSSSSSSAPTSSVMRSAGTLAAVHGSDENPSAGVVPSGGYRSRYTGLGLGTGGVGGGGHAAGHRATPLRSATTAAVMMHRGAASATAKEEGGQLPLLLSPINVANLAGNLADIRRDTKEGPRRLPSISAGLGIFTTAAAPLPSPLQTPRQALARGFDGDSLSLLALAADRAQGRNGSGHAPQGRIASMATHHPYSRPWRRGPSMRSVSLRQSEDVRQLGALDQGLRLK</sequence>
<reference evidence="2" key="1">
    <citation type="submission" date="2022-07" db="EMBL/GenBank/DDBJ databases">
        <title>Phylogenomic reconstructions and comparative analyses of Kickxellomycotina fungi.</title>
        <authorList>
            <person name="Reynolds N.K."/>
            <person name="Stajich J.E."/>
            <person name="Barry K."/>
            <person name="Grigoriev I.V."/>
            <person name="Crous P."/>
            <person name="Smith M.E."/>
        </authorList>
    </citation>
    <scope>NUCLEOTIDE SEQUENCE</scope>
    <source>
        <strain evidence="2">IMI 214461</strain>
    </source>
</reference>
<dbReference type="AlphaFoldDB" id="A0A9W8BJC9"/>
<evidence type="ECO:0000313" key="2">
    <source>
        <dbReference type="EMBL" id="KAJ2004112.1"/>
    </source>
</evidence>
<evidence type="ECO:0000313" key="3">
    <source>
        <dbReference type="Proteomes" id="UP001150907"/>
    </source>
</evidence>
<keyword evidence="3" id="KW-1185">Reference proteome</keyword>
<dbReference type="PANTHER" id="PTHR28027:SF1">
    <property type="entry name" value="CAMP INDEPENDENT REGULATORY PROTEIN (AFU_ORTHOLOGUE AFUA_3G09640)"/>
    <property type="match status" value="1"/>
</dbReference>
<feature type="compositionally biased region" description="Low complexity" evidence="1">
    <location>
        <begin position="230"/>
        <end position="246"/>
    </location>
</feature>
<organism evidence="2 3">
    <name type="scientific">Coemansia thaxteri</name>
    <dbReference type="NCBI Taxonomy" id="2663907"/>
    <lineage>
        <taxon>Eukaryota</taxon>
        <taxon>Fungi</taxon>
        <taxon>Fungi incertae sedis</taxon>
        <taxon>Zoopagomycota</taxon>
        <taxon>Kickxellomycotina</taxon>
        <taxon>Kickxellomycetes</taxon>
        <taxon>Kickxellales</taxon>
        <taxon>Kickxellaceae</taxon>
        <taxon>Coemansia</taxon>
    </lineage>
</organism>
<dbReference type="Pfam" id="PF09729">
    <property type="entry name" value="Gti1_Pac2"/>
    <property type="match status" value="1"/>
</dbReference>
<dbReference type="Proteomes" id="UP001150907">
    <property type="component" value="Unassembled WGS sequence"/>
</dbReference>
<feature type="region of interest" description="Disordered" evidence="1">
    <location>
        <begin position="524"/>
        <end position="562"/>
    </location>
</feature>
<dbReference type="GO" id="GO:0003677">
    <property type="term" value="F:DNA binding"/>
    <property type="evidence" value="ECO:0007669"/>
    <property type="project" value="TreeGrafter"/>
</dbReference>
<evidence type="ECO:0000256" key="1">
    <source>
        <dbReference type="SAM" id="MobiDB-lite"/>
    </source>
</evidence>
<accession>A0A9W8BJC9</accession>
<feature type="region of interest" description="Disordered" evidence="1">
    <location>
        <begin position="223"/>
        <end position="246"/>
    </location>
</feature>
<dbReference type="EMBL" id="JANBQF010000175">
    <property type="protein sequence ID" value="KAJ2004112.1"/>
    <property type="molecule type" value="Genomic_DNA"/>
</dbReference>
<dbReference type="InterPro" id="IPR018608">
    <property type="entry name" value="Gti1/Pac2"/>
</dbReference>
<name>A0A9W8BJC9_9FUNG</name>
<gene>
    <name evidence="2" type="primary">PTH2_3</name>
    <name evidence="2" type="ORF">H4R26_002700</name>
</gene>
<proteinExistence type="predicted"/>
<comment type="caution">
    <text evidence="2">The sequence shown here is derived from an EMBL/GenBank/DDBJ whole genome shotgun (WGS) entry which is preliminary data.</text>
</comment>
<dbReference type="OrthoDB" id="5572844at2759"/>
<dbReference type="PANTHER" id="PTHR28027">
    <property type="entry name" value="TRANSCRIPTIONAL REGULATOR MIT1"/>
    <property type="match status" value="1"/>
</dbReference>
<protein>
    <submittedName>
        <fullName evidence="2">Gluconate transport-inducing protein</fullName>
    </submittedName>
</protein>